<dbReference type="AlphaFoldDB" id="A0A6N2VHH8"/>
<dbReference type="Pfam" id="PF01263">
    <property type="entry name" value="Aldose_epim"/>
    <property type="match status" value="1"/>
</dbReference>
<reference evidence="1" key="1">
    <citation type="submission" date="2019-11" db="EMBL/GenBank/DDBJ databases">
        <authorList>
            <person name="Feng L."/>
        </authorList>
    </citation>
    <scope>NUCLEOTIDE SEQUENCE</scope>
    <source>
        <strain evidence="1">BhanseniiLFYP23</strain>
    </source>
</reference>
<dbReference type="EMBL" id="CACRSY010000016">
    <property type="protein sequence ID" value="VYT29107.1"/>
    <property type="molecule type" value="Genomic_DNA"/>
</dbReference>
<dbReference type="CDD" id="cd09024">
    <property type="entry name" value="Aldose_epim_lacX"/>
    <property type="match status" value="1"/>
</dbReference>
<accession>A0A6N2VHH8</accession>
<dbReference type="InterPro" id="IPR008183">
    <property type="entry name" value="Aldose_1/G6P_1-epimerase"/>
</dbReference>
<organism evidence="1">
    <name type="scientific">Blautia hansenii</name>
    <name type="common">Ruminococcus hansenii</name>
    <dbReference type="NCBI Taxonomy" id="1322"/>
    <lineage>
        <taxon>Bacteria</taxon>
        <taxon>Bacillati</taxon>
        <taxon>Bacillota</taxon>
        <taxon>Clostridia</taxon>
        <taxon>Lachnospirales</taxon>
        <taxon>Lachnospiraceae</taxon>
        <taxon>Blautia</taxon>
    </lineage>
</organism>
<sequence length="297" mass="34426">MYTMENQYLKVKVCEKGAELQSIFDKEMGKEILWTADAKFWARRSPILFPNVGRHHENQYFYNGKVYEAIQHGFAKDMEFSCVEETENTLSFIIQDTEETKKYYPFSFALTITYKIQDRKLDVIWKVENKNTETMYFTIGGHPGFNVPILEDTCQTDYKLLFKNKGEVEYCQVYGMTGTADEKKTYKLPLEPYGEYEGCNVTETMFENDALIFDNSQLSCVGIGYPDGTPYIMMDCTGFTNFGIWSLPGAPYICLEPWMGRCDNYGFKDDISKKPDIVALKPEETFQHGYSVTIYNK</sequence>
<dbReference type="PANTHER" id="PTHR11122">
    <property type="entry name" value="APOSPORY-ASSOCIATED PROTEIN C-RELATED"/>
    <property type="match status" value="1"/>
</dbReference>
<dbReference type="SUPFAM" id="SSF74650">
    <property type="entry name" value="Galactose mutarotase-like"/>
    <property type="match status" value="1"/>
</dbReference>
<dbReference type="Gene3D" id="2.70.98.10">
    <property type="match status" value="1"/>
</dbReference>
<proteinExistence type="predicted"/>
<evidence type="ECO:0000313" key="1">
    <source>
        <dbReference type="EMBL" id="VYT29107.1"/>
    </source>
</evidence>
<dbReference type="InterPro" id="IPR037481">
    <property type="entry name" value="LacX"/>
</dbReference>
<name>A0A6N2VHH8_BLAHA</name>
<gene>
    <name evidence="1" type="ORF">BHLFYP23_01066</name>
</gene>
<dbReference type="RefSeq" id="WP_004222034.1">
    <property type="nucleotide sequence ID" value="NZ_CACRSY010000016.1"/>
</dbReference>
<dbReference type="InterPro" id="IPR014718">
    <property type="entry name" value="GH-type_carb-bd"/>
</dbReference>
<dbReference type="InterPro" id="IPR011013">
    <property type="entry name" value="Gal_mutarotase_sf_dom"/>
</dbReference>
<dbReference type="GO" id="GO:0005975">
    <property type="term" value="P:carbohydrate metabolic process"/>
    <property type="evidence" value="ECO:0007669"/>
    <property type="project" value="InterPro"/>
</dbReference>
<protein>
    <submittedName>
        <fullName evidence="1">Aldose 1-epimerase</fullName>
    </submittedName>
</protein>
<dbReference type="GO" id="GO:0030246">
    <property type="term" value="F:carbohydrate binding"/>
    <property type="evidence" value="ECO:0007669"/>
    <property type="project" value="InterPro"/>
</dbReference>
<dbReference type="PANTHER" id="PTHR11122:SF13">
    <property type="entry name" value="GLUCOSE-6-PHOSPHATE 1-EPIMERASE"/>
    <property type="match status" value="1"/>
</dbReference>
<dbReference type="GO" id="GO:0016853">
    <property type="term" value="F:isomerase activity"/>
    <property type="evidence" value="ECO:0007669"/>
    <property type="project" value="InterPro"/>
</dbReference>